<protein>
    <submittedName>
        <fullName evidence="2">Uncharacterized protein</fullName>
    </submittedName>
</protein>
<evidence type="ECO:0000313" key="2">
    <source>
        <dbReference type="EMBL" id="EKX72308.1"/>
    </source>
</evidence>
<dbReference type="VEuPathDB" id="PiroplasmaDB:BEWA_047730"/>
<dbReference type="EMBL" id="ACOU01000007">
    <property type="protein sequence ID" value="EKX72308.1"/>
    <property type="molecule type" value="Genomic_DNA"/>
</dbReference>
<accession>L1LAZ5</accession>
<dbReference type="AlphaFoldDB" id="L1LAZ5"/>
<comment type="caution">
    <text evidence="2">The sequence shown here is derived from an EMBL/GenBank/DDBJ whole genome shotgun (WGS) entry which is preliminary data.</text>
</comment>
<evidence type="ECO:0000256" key="1">
    <source>
        <dbReference type="SAM" id="Phobius"/>
    </source>
</evidence>
<keyword evidence="1" id="KW-0812">Transmembrane</keyword>
<reference evidence="2 3" key="1">
    <citation type="journal article" date="2012" name="BMC Genomics">
        <title>Comparative genomic analysis and phylogenetic position of Theileria equi.</title>
        <authorList>
            <person name="Kappmeyer L.S."/>
            <person name="Thiagarajan M."/>
            <person name="Herndon D.R."/>
            <person name="Ramsay J.D."/>
            <person name="Caler E."/>
            <person name="Djikeng A."/>
            <person name="Gillespie J.J."/>
            <person name="Lau A.O."/>
            <person name="Roalson E.H."/>
            <person name="Silva J.C."/>
            <person name="Silva M.G."/>
            <person name="Suarez C.E."/>
            <person name="Ueti M.W."/>
            <person name="Nene V.M."/>
            <person name="Mealey R.H."/>
            <person name="Knowles D.P."/>
            <person name="Brayton K.A."/>
        </authorList>
    </citation>
    <scope>NUCLEOTIDE SEQUENCE [LARGE SCALE GENOMIC DNA]</scope>
    <source>
        <strain evidence="2 3">WA</strain>
    </source>
</reference>
<dbReference type="Proteomes" id="UP000031512">
    <property type="component" value="Unassembled WGS sequence"/>
</dbReference>
<organism evidence="2 3">
    <name type="scientific">Theileria equi strain WA</name>
    <dbReference type="NCBI Taxonomy" id="1537102"/>
    <lineage>
        <taxon>Eukaryota</taxon>
        <taxon>Sar</taxon>
        <taxon>Alveolata</taxon>
        <taxon>Apicomplexa</taxon>
        <taxon>Aconoidasida</taxon>
        <taxon>Piroplasmida</taxon>
        <taxon>Theileriidae</taxon>
        <taxon>Theileria</taxon>
    </lineage>
</organism>
<dbReference type="GeneID" id="15805039"/>
<proteinExistence type="predicted"/>
<keyword evidence="1" id="KW-0472">Membrane</keyword>
<dbReference type="KEGG" id="beq:BEWA_047730"/>
<dbReference type="RefSeq" id="XP_004831760.1">
    <property type="nucleotide sequence ID" value="XM_004831703.1"/>
</dbReference>
<keyword evidence="1" id="KW-1133">Transmembrane helix</keyword>
<sequence length="355" mass="40694">MNAREVVIDFGKYPASNEVKPGHRNTYYYDDNEHGGERVYITFDMHPSECPGYKKLTYKPQRFGTKIVGISYGAGPLGEFQNSLEFCETVAVYYWSGDMTYRTPLIVQLTSGYSSVYFVASEGGEADWTILFSSQISVNLLIWLDSENCRWNGAHIIDISKIYEESYNCYSCHRQVLGVTTLSGQKGYRKVVHRLTGGCVGRIKNGAKHVTDIMVSEGTPTVEVYWYPSRLGLPVVVYLPVPLTEYYEEETSESSIWYRKLPGNRWTRMENYSPAINEPESFVQLLKKIYEETTPSHLRFYYEDTGNKPVKTAPSREIIIGIALLNLVGLTFICFLFRKFSPQIRRFILKGYTLL</sequence>
<evidence type="ECO:0000313" key="3">
    <source>
        <dbReference type="Proteomes" id="UP000031512"/>
    </source>
</evidence>
<name>L1LAZ5_THEEQ</name>
<feature type="transmembrane region" description="Helical" evidence="1">
    <location>
        <begin position="318"/>
        <end position="337"/>
    </location>
</feature>
<keyword evidence="3" id="KW-1185">Reference proteome</keyword>
<gene>
    <name evidence="2" type="ORF">BEWA_047730</name>
</gene>